<name>A0A7T7DKK2_APHGL</name>
<dbReference type="Gene3D" id="1.10.287.1060">
    <property type="entry name" value="ESAT-6-like"/>
    <property type="match status" value="1"/>
</dbReference>
<dbReference type="GO" id="GO:0032511">
    <property type="term" value="P:late endosome to vacuole transport via multivesicular body sorting pathway"/>
    <property type="evidence" value="ECO:0007669"/>
    <property type="project" value="TreeGrafter"/>
</dbReference>
<dbReference type="AlphaFoldDB" id="A0A7T7DKK2"/>
<dbReference type="PANTHER" id="PTHR22761">
    <property type="entry name" value="CHARGED MULTIVESICULAR BODY PROTEIN"/>
    <property type="match status" value="1"/>
</dbReference>
<dbReference type="Pfam" id="PF03357">
    <property type="entry name" value="Snf7"/>
    <property type="match status" value="1"/>
</dbReference>
<evidence type="ECO:0000313" key="4">
    <source>
        <dbReference type="EMBL" id="QQL12089.1"/>
    </source>
</evidence>
<keyword evidence="3" id="KW-0967">Endosome</keyword>
<proteinExistence type="inferred from homology"/>
<dbReference type="InterPro" id="IPR005024">
    <property type="entry name" value="Snf7_fam"/>
</dbReference>
<dbReference type="GO" id="GO:0009898">
    <property type="term" value="C:cytoplasmic side of plasma membrane"/>
    <property type="evidence" value="ECO:0007669"/>
    <property type="project" value="TreeGrafter"/>
</dbReference>
<organism evidence="4">
    <name type="scientific">Aphis glycines</name>
    <name type="common">Soybean aphid</name>
    <dbReference type="NCBI Taxonomy" id="307491"/>
    <lineage>
        <taxon>Eukaryota</taxon>
        <taxon>Metazoa</taxon>
        <taxon>Ecdysozoa</taxon>
        <taxon>Arthropoda</taxon>
        <taxon>Hexapoda</taxon>
        <taxon>Insecta</taxon>
        <taxon>Pterygota</taxon>
        <taxon>Neoptera</taxon>
        <taxon>Paraneoptera</taxon>
        <taxon>Hemiptera</taxon>
        <taxon>Sternorrhyncha</taxon>
        <taxon>Aphidomorpha</taxon>
        <taxon>Aphidoidea</taxon>
        <taxon>Aphididae</taxon>
        <taxon>Aphidini</taxon>
        <taxon>Aphis</taxon>
        <taxon>Aphis</taxon>
    </lineage>
</organism>
<comment type="similarity">
    <text evidence="2">Belongs to the SNF7 family.</text>
</comment>
<evidence type="ECO:0000256" key="2">
    <source>
        <dbReference type="ARBA" id="ARBA00006190"/>
    </source>
</evidence>
<evidence type="ECO:0000256" key="3">
    <source>
        <dbReference type="ARBA" id="ARBA00022753"/>
    </source>
</evidence>
<protein>
    <submittedName>
        <fullName evidence="4">Vacuolar-sorting protein SNF7</fullName>
    </submittedName>
</protein>
<dbReference type="GO" id="GO:0005771">
    <property type="term" value="C:multivesicular body"/>
    <property type="evidence" value="ECO:0007669"/>
    <property type="project" value="TreeGrafter"/>
</dbReference>
<comment type="subcellular location">
    <subcellularLocation>
        <location evidence="1">Endosome</location>
    </subcellularLocation>
</comment>
<dbReference type="EMBL" id="MT332200">
    <property type="protein sequence ID" value="QQL12089.1"/>
    <property type="molecule type" value="Genomic_DNA"/>
</dbReference>
<sequence>MQGVWIRNRHSRPLCIHTFRIVAILENKMNFLRKFFGGKKKEKKKPLSELDLLQKCRSTEQFLIARREILDKNIKKELATIKANIKINRQVALNALKRKKTYENQLSQIDEILLTVIRQNMLALTYVTTQTQFL</sequence>
<evidence type="ECO:0000256" key="1">
    <source>
        <dbReference type="ARBA" id="ARBA00004177"/>
    </source>
</evidence>
<accession>A0A7T7DKK2</accession>
<dbReference type="GO" id="GO:0006900">
    <property type="term" value="P:vesicle budding from membrane"/>
    <property type="evidence" value="ECO:0007669"/>
    <property type="project" value="TreeGrafter"/>
</dbReference>
<reference evidence="4" key="1">
    <citation type="submission" date="2020-04" db="EMBL/GenBank/DDBJ databases">
        <authorList>
            <person name="Lozano R."/>
            <person name="Pires Paula D."/>
            <person name="Koch R."/>
        </authorList>
    </citation>
    <scope>NUCLEOTIDE SEQUENCE</scope>
</reference>
<dbReference type="PANTHER" id="PTHR22761:SF10">
    <property type="entry name" value="GH13992P"/>
    <property type="match status" value="1"/>
</dbReference>
<dbReference type="GO" id="GO:0000815">
    <property type="term" value="C:ESCRT III complex"/>
    <property type="evidence" value="ECO:0007669"/>
    <property type="project" value="TreeGrafter"/>
</dbReference>